<dbReference type="EMBL" id="JAGZYH010000036">
    <property type="protein sequence ID" value="MBS6622479.1"/>
    <property type="molecule type" value="Genomic_DNA"/>
</dbReference>
<feature type="region of interest" description="Disordered" evidence="1">
    <location>
        <begin position="60"/>
        <end position="90"/>
    </location>
</feature>
<reference evidence="2" key="1">
    <citation type="submission" date="2021-02" db="EMBL/GenBank/DDBJ databases">
        <title>Infant gut strain persistence is associated with maternal origin, phylogeny, and functional potential including surface adhesion and iron acquisition.</title>
        <authorList>
            <person name="Lou Y.C."/>
        </authorList>
    </citation>
    <scope>NUCLEOTIDE SEQUENCE</scope>
    <source>
        <strain evidence="2">L2_039_000G1_dasL2_039_000G1_maxbin2.maxbin.077</strain>
    </source>
</reference>
<protein>
    <submittedName>
        <fullName evidence="2">Uncharacterized protein</fullName>
    </submittedName>
</protein>
<feature type="compositionally biased region" description="Basic residues" evidence="1">
    <location>
        <begin position="80"/>
        <end position="90"/>
    </location>
</feature>
<evidence type="ECO:0000313" key="3">
    <source>
        <dbReference type="Proteomes" id="UP000811365"/>
    </source>
</evidence>
<comment type="caution">
    <text evidence="2">The sequence shown here is derived from an EMBL/GenBank/DDBJ whole genome shotgun (WGS) entry which is preliminary data.</text>
</comment>
<evidence type="ECO:0000256" key="1">
    <source>
        <dbReference type="SAM" id="MobiDB-lite"/>
    </source>
</evidence>
<name>A0A9E1GLE0_9FIRM</name>
<dbReference type="AlphaFoldDB" id="A0A9E1GLE0"/>
<dbReference type="Proteomes" id="UP000811365">
    <property type="component" value="Unassembled WGS sequence"/>
</dbReference>
<gene>
    <name evidence="2" type="ORF">KH315_10020</name>
</gene>
<evidence type="ECO:0000313" key="2">
    <source>
        <dbReference type="EMBL" id="MBS6622479.1"/>
    </source>
</evidence>
<sequence length="90" mass="9693">MKIVQIIAGGYGHRPKANAPAKLILAGEFVCLDDAEADRLVQQGVAVYGEPDEETREIVEQADADGNEPEPHPAAADKTPRRKARKTSAE</sequence>
<organism evidence="2 3">
    <name type="scientific">Faecalibacterium prausnitzii</name>
    <dbReference type="NCBI Taxonomy" id="853"/>
    <lineage>
        <taxon>Bacteria</taxon>
        <taxon>Bacillati</taxon>
        <taxon>Bacillota</taxon>
        <taxon>Clostridia</taxon>
        <taxon>Eubacteriales</taxon>
        <taxon>Oscillospiraceae</taxon>
        <taxon>Faecalibacterium</taxon>
    </lineage>
</organism>
<proteinExistence type="predicted"/>
<accession>A0A9E1GLE0</accession>